<dbReference type="PROSITE" id="PS50878">
    <property type="entry name" value="RT_POL"/>
    <property type="match status" value="1"/>
</dbReference>
<accession>A0ABQ9GB84</accession>
<sequence>MTPGGVCGVIDGRRGAAWTLPNQGAQSALRVRAGRNKVDAWAGVDSVTRGEVMIDIVGREMRDNQQAFRWRSPRRCWPRPVITLIAGIMDGVMDSSRSSLYRCATEMAAISTATQKGDRFYDACSGQIPPSEYARRACVEWTMRSGQASGYVDGRPGRYTSCNKSTLRVYAERGTTTTILCSANAAGKSGPVLVILKGVQNIPALKNDAHVDATVAVSLKGWITSELFLQWLNIFILSLPPPRPVLLLVDSHISSENLQLAEDNQIIIFTFPSHTTHLLQSLDTKSRQVSQLVWLPFFIQSFTRKEFYAQNNYSWFSENRAIPIEFPEATAPALVSDRNNGEGVGQQISDEPLLVTPTCESLNVRTPRRKSQYAKVHTVSPTLNSDTAPILCRHGTTPYCGKVQERRRICKKKQCAKVDAIPTTNITDLGSSCRPRLRPTPRCSAWSTSRTFSVQCEGAKSESKTINAGVPQGSILGPVLFNLYIHDLPKPDHQLVQFGCYADDTVIFSRSQDLGLATRRLQTALIAFQEYYTKWRIRINVGKSEAIVFTRRTLPQAASRPQITLFGKPIPHKDVNKAKQALYSLWLGDGPVIHIASTLHHTHTRYEASLIRQLAVCMTITTADSKAVTRSNTAV</sequence>
<dbReference type="InterPro" id="IPR052560">
    <property type="entry name" value="RdDP_mobile_element"/>
</dbReference>
<dbReference type="PANTHER" id="PTHR36688:SF1">
    <property type="entry name" value="ENDONUCLEASE_EXONUCLEASE_PHOSPHATASE DOMAIN-CONTAINING PROTEIN"/>
    <property type="match status" value="1"/>
</dbReference>
<dbReference type="PANTHER" id="PTHR36688">
    <property type="entry name" value="ENDO/EXONUCLEASE/PHOSPHATASE DOMAIN-CONTAINING PROTEIN"/>
    <property type="match status" value="1"/>
</dbReference>
<feature type="domain" description="Reverse transcriptase" evidence="1">
    <location>
        <begin position="250"/>
        <end position="570"/>
    </location>
</feature>
<dbReference type="EMBL" id="JARBHB010000014">
    <property type="protein sequence ID" value="KAJ8868766.1"/>
    <property type="molecule type" value="Genomic_DNA"/>
</dbReference>
<dbReference type="Proteomes" id="UP001159363">
    <property type="component" value="Chromosome 13"/>
</dbReference>
<dbReference type="InterPro" id="IPR043502">
    <property type="entry name" value="DNA/RNA_pol_sf"/>
</dbReference>
<reference evidence="2 3" key="1">
    <citation type="submission" date="2023-02" db="EMBL/GenBank/DDBJ databases">
        <title>LHISI_Scaffold_Assembly.</title>
        <authorList>
            <person name="Stuart O.P."/>
            <person name="Cleave R."/>
            <person name="Magrath M.J.L."/>
            <person name="Mikheyev A.S."/>
        </authorList>
    </citation>
    <scope>NUCLEOTIDE SEQUENCE [LARGE SCALE GENOMIC DNA]</scope>
    <source>
        <strain evidence="2">Daus_M_001</strain>
        <tissue evidence="2">Leg muscle</tissue>
    </source>
</reference>
<evidence type="ECO:0000259" key="1">
    <source>
        <dbReference type="PROSITE" id="PS50878"/>
    </source>
</evidence>
<dbReference type="InterPro" id="IPR004875">
    <property type="entry name" value="DDE_SF_endonuclease_dom"/>
</dbReference>
<proteinExistence type="predicted"/>
<evidence type="ECO:0000313" key="2">
    <source>
        <dbReference type="EMBL" id="KAJ8868766.1"/>
    </source>
</evidence>
<dbReference type="Pfam" id="PF00078">
    <property type="entry name" value="RVT_1"/>
    <property type="match status" value="1"/>
</dbReference>
<name>A0ABQ9GB84_9NEOP</name>
<dbReference type="SUPFAM" id="SSF56672">
    <property type="entry name" value="DNA/RNA polymerases"/>
    <property type="match status" value="1"/>
</dbReference>
<keyword evidence="3" id="KW-1185">Reference proteome</keyword>
<protein>
    <recommendedName>
        <fullName evidence="1">Reverse transcriptase domain-containing protein</fullName>
    </recommendedName>
</protein>
<dbReference type="InterPro" id="IPR000477">
    <property type="entry name" value="RT_dom"/>
</dbReference>
<dbReference type="Pfam" id="PF03184">
    <property type="entry name" value="DDE_1"/>
    <property type="match status" value="1"/>
</dbReference>
<gene>
    <name evidence="2" type="ORF">PR048_030306</name>
</gene>
<organism evidence="2 3">
    <name type="scientific">Dryococelus australis</name>
    <dbReference type="NCBI Taxonomy" id="614101"/>
    <lineage>
        <taxon>Eukaryota</taxon>
        <taxon>Metazoa</taxon>
        <taxon>Ecdysozoa</taxon>
        <taxon>Arthropoda</taxon>
        <taxon>Hexapoda</taxon>
        <taxon>Insecta</taxon>
        <taxon>Pterygota</taxon>
        <taxon>Neoptera</taxon>
        <taxon>Polyneoptera</taxon>
        <taxon>Phasmatodea</taxon>
        <taxon>Verophasmatodea</taxon>
        <taxon>Anareolatae</taxon>
        <taxon>Phasmatidae</taxon>
        <taxon>Eurycanthinae</taxon>
        <taxon>Dryococelus</taxon>
    </lineage>
</organism>
<evidence type="ECO:0000313" key="3">
    <source>
        <dbReference type="Proteomes" id="UP001159363"/>
    </source>
</evidence>
<comment type="caution">
    <text evidence="2">The sequence shown here is derived from an EMBL/GenBank/DDBJ whole genome shotgun (WGS) entry which is preliminary data.</text>
</comment>